<dbReference type="Gene3D" id="3.90.320.10">
    <property type="match status" value="1"/>
</dbReference>
<name>A0A7W4Z7X4_9GAMM</name>
<gene>
    <name evidence="2" type="ORF">FHS09_000764</name>
</gene>
<feature type="domain" description="PD-(D/E)XK endonuclease-like" evidence="1">
    <location>
        <begin position="619"/>
        <end position="853"/>
    </location>
</feature>
<dbReference type="InterPro" id="IPR019925">
    <property type="entry name" value="DNA_repair_protein_predicted"/>
</dbReference>
<proteinExistence type="predicted"/>
<organism evidence="2 3">
    <name type="scientific">Microbulbifer rhizosphaerae</name>
    <dbReference type="NCBI Taxonomy" id="1562603"/>
    <lineage>
        <taxon>Bacteria</taxon>
        <taxon>Pseudomonadati</taxon>
        <taxon>Pseudomonadota</taxon>
        <taxon>Gammaproteobacteria</taxon>
        <taxon>Cellvibrionales</taxon>
        <taxon>Microbulbiferaceae</taxon>
        <taxon>Microbulbifer</taxon>
    </lineage>
</organism>
<dbReference type="RefSeq" id="WP_183456847.1">
    <property type="nucleotide sequence ID" value="NZ_JACHWZ010000003.1"/>
</dbReference>
<evidence type="ECO:0000259" key="1">
    <source>
        <dbReference type="Pfam" id="PF12705"/>
    </source>
</evidence>
<dbReference type="AlphaFoldDB" id="A0A7W4Z7X4"/>
<evidence type="ECO:0000313" key="2">
    <source>
        <dbReference type="EMBL" id="MBB3059951.1"/>
    </source>
</evidence>
<dbReference type="Gene3D" id="1.10.486.10">
    <property type="entry name" value="PCRA, domain 4"/>
    <property type="match status" value="1"/>
</dbReference>
<protein>
    <submittedName>
        <fullName evidence="2">Putative DNA repair protein</fullName>
    </submittedName>
</protein>
<sequence length="902" mass="102166">MLQPAFPLLEILAQLPPGGLLLTPTNRLRNRCQQVYGAQQAAGSCWAPPPVESLQGWLEKCWFRLQQRNWQLALRQVLNREQRQLLWQRALDQSLDRQLLNSQQLCRDADSALSQLMQWRLLSDFDTLDDTLPPLLEQFALARGDFPLFDMIDAFQAQLRSHNAITQDQRDQLIARAFREGVLLRVPQLALAGFAQISPLAEEIVTLAAEQVTRCDSPEAKPQITCAPCVDLEDELLQAARWAADKLRQNPGAGLGIVVNNLGQCRAQVENIFARVLEPQWLNPDQPRYTLPFNFSAGTPLAQTPVGAAAMQLLELLRDQWDYAQLKNILFSPFWGTTDELHLRSALFRQLQKLELWQIDGVTLRYRAEKIAGELSPESPLPKQLEKVADFARRWQRAPAEIWAQRFSQTLETLGWPGPRNPDSQEYQQLTQWEGALEELAALSTFAGALTLNQALQQLNQIANRTPFQAETRDSPVQILGVLEAGGLAFDHLRLVGFGQQQWPPPPSPNPLLPMPWQKHWQMPRASAERELELARQITRDLLGAAADITVSFAREEDGVQQQLSSLFGQLPQAATVNGDSLESFYHQLESAAALEKIEDAQLPPLPAEERVRVRGGASVLKAQALCPLNAQLQYRLGAASYQAPALGLSAAERGNLVHQVLAHFWLSFPEGRADAFSLHQLQGEERQLRIREAVENAIREKQAQHRQLPAGFWQLEQQRLTRLLEQWLEVEETRPDFSVTRIEWEQPIELAGLGFHLRLDRLDQLPNGEQLVIDYKTGVPSINDWLSERVREPQLPLYALMQTEARAIAFAQVRNGDSKFKGCGDIAEPIEGIKAVADTQKESPFDNWEQLVDHWRLGLSQLAEEYREGYAALAFQRPADNFAQRDLWPLNRWPERVRTAE</sequence>
<dbReference type="InterPro" id="IPR011604">
    <property type="entry name" value="PDDEXK-like_dom_sf"/>
</dbReference>
<dbReference type="Proteomes" id="UP000535937">
    <property type="component" value="Unassembled WGS sequence"/>
</dbReference>
<comment type="caution">
    <text evidence="2">The sequence shown here is derived from an EMBL/GenBank/DDBJ whole genome shotgun (WGS) entry which is preliminary data.</text>
</comment>
<dbReference type="Pfam" id="PF12705">
    <property type="entry name" value="PDDEXK_1"/>
    <property type="match status" value="1"/>
</dbReference>
<dbReference type="NCBIfam" id="TIGR03623">
    <property type="entry name" value="probable DNA repair protein"/>
    <property type="match status" value="1"/>
</dbReference>
<dbReference type="InterPro" id="IPR027417">
    <property type="entry name" value="P-loop_NTPase"/>
</dbReference>
<dbReference type="SUPFAM" id="SSF52540">
    <property type="entry name" value="P-loop containing nucleoside triphosphate hydrolases"/>
    <property type="match status" value="1"/>
</dbReference>
<dbReference type="Gene3D" id="3.40.50.300">
    <property type="entry name" value="P-loop containing nucleotide triphosphate hydrolases"/>
    <property type="match status" value="1"/>
</dbReference>
<accession>A0A7W4Z7X4</accession>
<dbReference type="InterPro" id="IPR038726">
    <property type="entry name" value="PDDEXK_AddAB-type"/>
</dbReference>
<keyword evidence="3" id="KW-1185">Reference proteome</keyword>
<reference evidence="2 3" key="1">
    <citation type="submission" date="2020-08" db="EMBL/GenBank/DDBJ databases">
        <title>Genomic Encyclopedia of Type Strains, Phase III (KMG-III): the genomes of soil and plant-associated and newly described type strains.</title>
        <authorList>
            <person name="Whitman W."/>
        </authorList>
    </citation>
    <scope>NUCLEOTIDE SEQUENCE [LARGE SCALE GENOMIC DNA]</scope>
    <source>
        <strain evidence="2 3">CECT 8799</strain>
    </source>
</reference>
<evidence type="ECO:0000313" key="3">
    <source>
        <dbReference type="Proteomes" id="UP000535937"/>
    </source>
</evidence>
<dbReference type="EMBL" id="JACHWZ010000003">
    <property type="protein sequence ID" value="MBB3059951.1"/>
    <property type="molecule type" value="Genomic_DNA"/>
</dbReference>